<proteinExistence type="predicted"/>
<evidence type="ECO:0000256" key="1">
    <source>
        <dbReference type="ARBA" id="ARBA00022747"/>
    </source>
</evidence>
<dbReference type="InterPro" id="IPR051268">
    <property type="entry name" value="Type-I_R_enzyme_R_subunit"/>
</dbReference>
<feature type="domain" description="Type I restriction enzyme HindI endonuclease subunit-like C-terminal" evidence="2">
    <location>
        <begin position="2"/>
        <end position="126"/>
    </location>
</feature>
<dbReference type="EMBL" id="UOYP01000715">
    <property type="protein sequence ID" value="VAY89729.1"/>
    <property type="molecule type" value="Genomic_DNA"/>
</dbReference>
<name>A0A3P3ZSV2_9ZZZZ</name>
<protein>
    <recommendedName>
        <fullName evidence="2">Type I restriction enzyme HindI endonuclease subunit-like C-terminal domain-containing protein</fullName>
    </recommendedName>
</protein>
<dbReference type="PANTHER" id="PTHR30195">
    <property type="entry name" value="TYPE I SITE-SPECIFIC DEOXYRIBONUCLEASE PROTEIN SUBUNIT M AND R"/>
    <property type="match status" value="1"/>
</dbReference>
<dbReference type="GO" id="GO:0009307">
    <property type="term" value="P:DNA restriction-modification system"/>
    <property type="evidence" value="ECO:0007669"/>
    <property type="project" value="UniProtKB-KW"/>
</dbReference>
<sequence>MTDAIQKYTNRGLTSAQVIEELIKLAQEIAADKPPPGMTEDEFAFYEALRENESAVREMGDPILKALAHELTDKLRKSATIDWQKRETARARMRLLVKVLLTKYKYPPDKQPDAVEKVIAQAELYADLWAVEHA</sequence>
<dbReference type="InterPro" id="IPR021810">
    <property type="entry name" value="T1RH-like_C"/>
</dbReference>
<evidence type="ECO:0000259" key="2">
    <source>
        <dbReference type="Pfam" id="PF11867"/>
    </source>
</evidence>
<keyword evidence="1" id="KW-0680">Restriction system</keyword>
<gene>
    <name evidence="3" type="ORF">CARN8_90002</name>
</gene>
<dbReference type="PANTHER" id="PTHR30195:SF15">
    <property type="entry name" value="TYPE I RESTRICTION ENZYME HINDI ENDONUCLEASE SUBUNIT"/>
    <property type="match status" value="1"/>
</dbReference>
<accession>A0A3P3ZSV2</accession>
<dbReference type="Pfam" id="PF11867">
    <property type="entry name" value="T1RH-like_C"/>
    <property type="match status" value="1"/>
</dbReference>
<reference evidence="3" key="1">
    <citation type="submission" date="2018-10" db="EMBL/GenBank/DDBJ databases">
        <authorList>
            <person name="Plewniak F."/>
        </authorList>
    </citation>
    <scope>NUCLEOTIDE SEQUENCE</scope>
</reference>
<evidence type="ECO:0000313" key="3">
    <source>
        <dbReference type="EMBL" id="VAY89729.1"/>
    </source>
</evidence>
<dbReference type="AlphaFoldDB" id="A0A3P3ZSV2"/>
<organism evidence="3">
    <name type="scientific">mine drainage metagenome</name>
    <dbReference type="NCBI Taxonomy" id="410659"/>
    <lineage>
        <taxon>unclassified sequences</taxon>
        <taxon>metagenomes</taxon>
        <taxon>ecological metagenomes</taxon>
    </lineage>
</organism>